<accession>A0A382ZMQ3</accession>
<organism evidence="2">
    <name type="scientific">marine metagenome</name>
    <dbReference type="NCBI Taxonomy" id="408172"/>
    <lineage>
        <taxon>unclassified sequences</taxon>
        <taxon>metagenomes</taxon>
        <taxon>ecological metagenomes</taxon>
    </lineage>
</organism>
<feature type="compositionally biased region" description="Basic residues" evidence="1">
    <location>
        <begin position="127"/>
        <end position="136"/>
    </location>
</feature>
<feature type="compositionally biased region" description="Basic residues" evidence="1">
    <location>
        <begin position="48"/>
        <end position="78"/>
    </location>
</feature>
<feature type="region of interest" description="Disordered" evidence="1">
    <location>
        <begin position="1"/>
        <end position="257"/>
    </location>
</feature>
<dbReference type="AlphaFoldDB" id="A0A382ZMQ3"/>
<reference evidence="2" key="1">
    <citation type="submission" date="2018-05" db="EMBL/GenBank/DDBJ databases">
        <authorList>
            <person name="Lanie J.A."/>
            <person name="Ng W.-L."/>
            <person name="Kazmierczak K.M."/>
            <person name="Andrzejewski T.M."/>
            <person name="Davidsen T.M."/>
            <person name="Wayne K.J."/>
            <person name="Tettelin H."/>
            <person name="Glass J.I."/>
            <person name="Rusch D."/>
            <person name="Podicherti R."/>
            <person name="Tsui H.-C.T."/>
            <person name="Winkler M.E."/>
        </authorList>
    </citation>
    <scope>NUCLEOTIDE SEQUENCE</scope>
</reference>
<feature type="compositionally biased region" description="Basic residues" evidence="1">
    <location>
        <begin position="195"/>
        <end position="229"/>
    </location>
</feature>
<gene>
    <name evidence="2" type="ORF">METZ01_LOCUS448822</name>
</gene>
<feature type="compositionally biased region" description="Basic and acidic residues" evidence="1">
    <location>
        <begin position="79"/>
        <end position="126"/>
    </location>
</feature>
<proteinExistence type="predicted"/>
<feature type="compositionally biased region" description="Basic and acidic residues" evidence="1">
    <location>
        <begin position="137"/>
        <end position="148"/>
    </location>
</feature>
<feature type="compositionally biased region" description="Pro residues" evidence="1">
    <location>
        <begin position="1"/>
        <end position="14"/>
    </location>
</feature>
<feature type="compositionally biased region" description="Basic and acidic residues" evidence="1">
    <location>
        <begin position="230"/>
        <end position="242"/>
    </location>
</feature>
<evidence type="ECO:0000256" key="1">
    <source>
        <dbReference type="SAM" id="MobiDB-lite"/>
    </source>
</evidence>
<feature type="non-terminal residue" evidence="2">
    <location>
        <position position="257"/>
    </location>
</feature>
<feature type="compositionally biased region" description="Basic residues" evidence="1">
    <location>
        <begin position="157"/>
        <end position="183"/>
    </location>
</feature>
<feature type="non-terminal residue" evidence="2">
    <location>
        <position position="1"/>
    </location>
</feature>
<name>A0A382ZMQ3_9ZZZZ</name>
<protein>
    <submittedName>
        <fullName evidence="2">Uncharacterized protein</fullName>
    </submittedName>
</protein>
<sequence length="257" mass="30363">PPAAHGRLPPPPRGATPRHRRIVPRLPDPLRGRPHQCRECCQLPGAPRRVRSGRGRHLRRRPGRPPRARQRPLLRHGRHDGQDLPHRGSDAPYRQDLRGGPHPPLHEGQRHADRHPGHRDDRDRCRGRFHSRRRRPRADPRRPAECRFRAGTGRLPVGRHRPDRLRRQPGPRSPLRRHVRRIEHRVVDRGGRHGATQRRRRTPGCRRHGGSNRRHRGRRREHGQRRQGPRRGERQGRVALHHDRLRRRRTPPRQPTL</sequence>
<dbReference type="EMBL" id="UINC01184656">
    <property type="protein sequence ID" value="SVD95968.1"/>
    <property type="molecule type" value="Genomic_DNA"/>
</dbReference>
<evidence type="ECO:0000313" key="2">
    <source>
        <dbReference type="EMBL" id="SVD95968.1"/>
    </source>
</evidence>